<dbReference type="HOGENOM" id="CLU_2131354_0_0_6"/>
<proteinExistence type="predicted"/>
<gene>
    <name evidence="2" type="ORF">PCA10_38250</name>
</gene>
<dbReference type="EMBL" id="AP013068">
    <property type="protein sequence ID" value="BAN49557.1"/>
    <property type="molecule type" value="Genomic_DNA"/>
</dbReference>
<dbReference type="KEGG" id="pre:PCA10_38250"/>
<evidence type="ECO:0000313" key="3">
    <source>
        <dbReference type="Proteomes" id="UP000015503"/>
    </source>
</evidence>
<organism evidence="2 3">
    <name type="scientific">Metapseudomonas resinovorans NBRC 106553</name>
    <dbReference type="NCBI Taxonomy" id="1245471"/>
    <lineage>
        <taxon>Bacteria</taxon>
        <taxon>Pseudomonadati</taxon>
        <taxon>Pseudomonadota</taxon>
        <taxon>Gammaproteobacteria</taxon>
        <taxon>Pseudomonadales</taxon>
        <taxon>Pseudomonadaceae</taxon>
        <taxon>Metapseudomonas</taxon>
    </lineage>
</organism>
<accession>S6AGS1</accession>
<evidence type="ECO:0000256" key="1">
    <source>
        <dbReference type="SAM" id="MobiDB-lite"/>
    </source>
</evidence>
<protein>
    <submittedName>
        <fullName evidence="2">Uncharacterized protein</fullName>
    </submittedName>
</protein>
<dbReference type="Proteomes" id="UP000015503">
    <property type="component" value="Chromosome"/>
</dbReference>
<sequence>MGYGLKSKKFWFNKSITTRRGGNPVLRAFAQLLSERAAGFCFAFPGDSLWQSTECRPPQRKQRACPDIRPGCAGFPRYIVAPGARREGPSMAPHASRGIHAAHPPTQRFRSAS</sequence>
<feature type="region of interest" description="Disordered" evidence="1">
    <location>
        <begin position="86"/>
        <end position="113"/>
    </location>
</feature>
<evidence type="ECO:0000313" key="2">
    <source>
        <dbReference type="EMBL" id="BAN49557.1"/>
    </source>
</evidence>
<reference evidence="2 3" key="1">
    <citation type="journal article" date="2013" name="Genome Announc.">
        <title>Complete Genome Sequence of the Carbazole Degrader Pseudomonas resinovorans Strain CA10 (NBRC 106553).</title>
        <authorList>
            <person name="Shintani M."/>
            <person name="Hosoyama A."/>
            <person name="Ohji S."/>
            <person name="Tsuchikane K."/>
            <person name="Takarada H."/>
            <person name="Yamazoe A."/>
            <person name="Fujita N."/>
            <person name="Nojiri H."/>
        </authorList>
    </citation>
    <scope>NUCLEOTIDE SEQUENCE [LARGE SCALE GENOMIC DNA]</scope>
    <source>
        <strain evidence="2 3">NBRC 106553</strain>
    </source>
</reference>
<dbReference type="AlphaFoldDB" id="S6AGS1"/>
<keyword evidence="3" id="KW-1185">Reference proteome</keyword>
<name>S6AGS1_METRE</name>